<accession>A0A914QIE3</accession>
<dbReference type="PANTHER" id="PTHR31424:SF3">
    <property type="entry name" value="RING-TYPE DOMAIN-CONTAINING PROTEIN"/>
    <property type="match status" value="1"/>
</dbReference>
<feature type="compositionally biased region" description="Basic residues" evidence="1">
    <location>
        <begin position="1"/>
        <end position="12"/>
    </location>
</feature>
<organism evidence="2 3">
    <name type="scientific">Panagrolaimus davidi</name>
    <dbReference type="NCBI Taxonomy" id="227884"/>
    <lineage>
        <taxon>Eukaryota</taxon>
        <taxon>Metazoa</taxon>
        <taxon>Ecdysozoa</taxon>
        <taxon>Nematoda</taxon>
        <taxon>Chromadorea</taxon>
        <taxon>Rhabditida</taxon>
        <taxon>Tylenchina</taxon>
        <taxon>Panagrolaimomorpha</taxon>
        <taxon>Panagrolaimoidea</taxon>
        <taxon>Panagrolaimidae</taxon>
        <taxon>Panagrolaimus</taxon>
    </lineage>
</organism>
<keyword evidence="2" id="KW-1185">Reference proteome</keyword>
<evidence type="ECO:0000313" key="3">
    <source>
        <dbReference type="WBParaSite" id="PDA_v2.g27083.t1"/>
    </source>
</evidence>
<proteinExistence type="predicted"/>
<evidence type="ECO:0000313" key="2">
    <source>
        <dbReference type="Proteomes" id="UP000887578"/>
    </source>
</evidence>
<dbReference type="Proteomes" id="UP000887578">
    <property type="component" value="Unplaced"/>
</dbReference>
<dbReference type="AlphaFoldDB" id="A0A914QIE3"/>
<protein>
    <submittedName>
        <fullName evidence="3">Uncharacterized protein</fullName>
    </submittedName>
</protein>
<feature type="compositionally biased region" description="Polar residues" evidence="1">
    <location>
        <begin position="18"/>
        <end position="27"/>
    </location>
</feature>
<evidence type="ECO:0000256" key="1">
    <source>
        <dbReference type="SAM" id="MobiDB-lite"/>
    </source>
</evidence>
<dbReference type="PANTHER" id="PTHR31424">
    <property type="entry name" value="PROTEIN CBG23806"/>
    <property type="match status" value="1"/>
</dbReference>
<sequence>MGRPSARSKHMKSIAVLGNTSKSRTGQISSSISKHKKNIKSSQCSNVAVYESEEKEEYMDKKPIKCSSALRNHLKYARLKKSIKKGERNDIKESNIERLENANNVIQDSKKQEVKTAVRKPKANPKAWTELSREEKCRRLRKIEVLAPGATVTSYMESTMTAEESLSMSVMNNLTTRQVFGIRKATKGVVASNYAINQTRKSILTDYGTPVDVPTSSQFSIKTFLFEIIFIHFLGLFGVHNLPSLQTVVVSVDEGDKVTKAGCYSCDIEDPCSEKNYRILSSFEDKECYEYCKPVLKTAIASLAEWKAGRFVINFFIRVTFIITGDLKFLNTYCGLNGCQATFFCPFCICRRSELIERKRDAPLRTLQQIHQEYTKCQRLLRSARNKNQISAAILKCHSVKNEPMTDHFELTHICPGVLHTLAGALNAICDWAKKFDKERIEQLFKEAAVWPQGRSNKLSGNHGRILLNKLADQRVNYDGKGLALMLLLADIQQYATAEILTAEKIAELHECIEAFVYEYSKEEYDNVAKSSEHIHMLITHVMPFIELHKSWGLFSDQPGEAIHKTQQRYYKRIPKRSNNANSTRNAVNRNDYFIAHTILQNRFNAKK</sequence>
<feature type="region of interest" description="Disordered" evidence="1">
    <location>
        <begin position="1"/>
        <end position="38"/>
    </location>
</feature>
<dbReference type="WBParaSite" id="PDA_v2.g27083.t1">
    <property type="protein sequence ID" value="PDA_v2.g27083.t1"/>
    <property type="gene ID" value="PDA_v2.g27083"/>
</dbReference>
<reference evidence="3" key="1">
    <citation type="submission" date="2022-11" db="UniProtKB">
        <authorList>
            <consortium name="WormBaseParasite"/>
        </authorList>
    </citation>
    <scope>IDENTIFICATION</scope>
</reference>
<name>A0A914QIE3_9BILA</name>